<keyword evidence="8" id="KW-0812">Transmembrane</keyword>
<name>A0AA40F540_9PEZI</name>
<evidence type="ECO:0000256" key="6">
    <source>
        <dbReference type="ARBA" id="ARBA00023033"/>
    </source>
</evidence>
<dbReference type="EMBL" id="JAUKUD010000002">
    <property type="protein sequence ID" value="KAK0751377.1"/>
    <property type="molecule type" value="Genomic_DNA"/>
</dbReference>
<evidence type="ECO:0000256" key="2">
    <source>
        <dbReference type="ARBA" id="ARBA00010617"/>
    </source>
</evidence>
<proteinExistence type="inferred from homology"/>
<keyword evidence="8" id="KW-1133">Transmembrane helix</keyword>
<dbReference type="SUPFAM" id="SSF48264">
    <property type="entry name" value="Cytochrome P450"/>
    <property type="match status" value="1"/>
</dbReference>
<dbReference type="InterPro" id="IPR036396">
    <property type="entry name" value="Cyt_P450_sf"/>
</dbReference>
<dbReference type="AlphaFoldDB" id="A0AA40F540"/>
<evidence type="ECO:0000256" key="7">
    <source>
        <dbReference type="PIRSR" id="PIRSR602403-1"/>
    </source>
</evidence>
<sequence>MALRELATAVQAHPRLTVVILGVVAAVAWVARARHKASREADLPFLRFEDGDDSRQRYATDSGTLFKIGYDRYLKHGQAFKMRNYIGELSPQVYLPLKYLDEVKTAPQAKLSVPYYSVLHFSQNWTGMAKQTDEATHVIRTDLVRNQPFLYPGLEAERAAVIDEKLPRTREWQSVNPYPIFAYVMARLAAKTTGSAELARNDEWLGIMIGVTQKSMAAAHALRESWPWWTRWLARHVFPPVKEVFADRKRAAEILRPILEERVAALHAPADEKIEKPNDGIQWLIEYYHARGFGARLTPELLAQDELFFAIASIHSSTAILLSILYDLIDERHAQSKAEVIDEIEAVQKEFGSWSRQSVSKLVKLDSFMKESGRLNYVAHARVSRVAMVPYTFKDGLHIPQGTMIQLLHSGIQHDGNFFEDPETFDPWRFLKKRKEGDPNKFQFASLSNIETQFGAGFHACPARNYATDVIKLILVYLLTKYDIKYDGDTQRRPPDFAHDNATLPNLATQILYRERSVPVS</sequence>
<evidence type="ECO:0000256" key="4">
    <source>
        <dbReference type="ARBA" id="ARBA00023002"/>
    </source>
</evidence>
<dbReference type="Proteomes" id="UP001172155">
    <property type="component" value="Unassembled WGS sequence"/>
</dbReference>
<keyword evidence="5 7" id="KW-0408">Iron</keyword>
<dbReference type="PANTHER" id="PTHR46206">
    <property type="entry name" value="CYTOCHROME P450"/>
    <property type="match status" value="1"/>
</dbReference>
<evidence type="ECO:0000313" key="9">
    <source>
        <dbReference type="EMBL" id="KAK0751377.1"/>
    </source>
</evidence>
<dbReference type="GO" id="GO:0004497">
    <property type="term" value="F:monooxygenase activity"/>
    <property type="evidence" value="ECO:0007669"/>
    <property type="project" value="UniProtKB-KW"/>
</dbReference>
<evidence type="ECO:0000256" key="8">
    <source>
        <dbReference type="SAM" id="Phobius"/>
    </source>
</evidence>
<protein>
    <submittedName>
        <fullName evidence="9">Cytochrome P450</fullName>
    </submittedName>
</protein>
<comment type="cofactor">
    <cofactor evidence="1 7">
        <name>heme</name>
        <dbReference type="ChEBI" id="CHEBI:30413"/>
    </cofactor>
</comment>
<keyword evidence="4" id="KW-0560">Oxidoreductase</keyword>
<reference evidence="9" key="1">
    <citation type="submission" date="2023-06" db="EMBL/GenBank/DDBJ databases">
        <title>Genome-scale phylogeny and comparative genomics of the fungal order Sordariales.</title>
        <authorList>
            <consortium name="Lawrence Berkeley National Laboratory"/>
            <person name="Hensen N."/>
            <person name="Bonometti L."/>
            <person name="Westerberg I."/>
            <person name="Brannstrom I.O."/>
            <person name="Guillou S."/>
            <person name="Cros-Aarteil S."/>
            <person name="Calhoun S."/>
            <person name="Haridas S."/>
            <person name="Kuo A."/>
            <person name="Mondo S."/>
            <person name="Pangilinan J."/>
            <person name="Riley R."/>
            <person name="LaButti K."/>
            <person name="Andreopoulos B."/>
            <person name="Lipzen A."/>
            <person name="Chen C."/>
            <person name="Yanf M."/>
            <person name="Daum C."/>
            <person name="Ng V."/>
            <person name="Clum A."/>
            <person name="Steindorff A."/>
            <person name="Ohm R."/>
            <person name="Martin F."/>
            <person name="Silar P."/>
            <person name="Natvig D."/>
            <person name="Lalanne C."/>
            <person name="Gautier V."/>
            <person name="Ament-velasquez S.L."/>
            <person name="Kruys A."/>
            <person name="Hutchinson M.I."/>
            <person name="Powell A.J."/>
            <person name="Barry K."/>
            <person name="Miller A.N."/>
            <person name="Grigoriev I.V."/>
            <person name="Debuchy R."/>
            <person name="Gladieux P."/>
            <person name="Thoren M.H."/>
            <person name="Johannesson H."/>
        </authorList>
    </citation>
    <scope>NUCLEOTIDE SEQUENCE</scope>
    <source>
        <strain evidence="9">SMH3187-1</strain>
    </source>
</reference>
<accession>A0AA40F540</accession>
<gene>
    <name evidence="9" type="ORF">B0T18DRAFT_426024</name>
</gene>
<dbReference type="InterPro" id="IPR002403">
    <property type="entry name" value="Cyt_P450_E_grp-IV"/>
</dbReference>
<keyword evidence="3 7" id="KW-0479">Metal-binding</keyword>
<dbReference type="GO" id="GO:0016705">
    <property type="term" value="F:oxidoreductase activity, acting on paired donors, with incorporation or reduction of molecular oxygen"/>
    <property type="evidence" value="ECO:0007669"/>
    <property type="project" value="InterPro"/>
</dbReference>
<evidence type="ECO:0000313" key="10">
    <source>
        <dbReference type="Proteomes" id="UP001172155"/>
    </source>
</evidence>
<evidence type="ECO:0000256" key="5">
    <source>
        <dbReference type="ARBA" id="ARBA00023004"/>
    </source>
</evidence>
<keyword evidence="10" id="KW-1185">Reference proteome</keyword>
<feature type="transmembrane region" description="Helical" evidence="8">
    <location>
        <begin position="12"/>
        <end position="31"/>
    </location>
</feature>
<comment type="caution">
    <text evidence="9">The sequence shown here is derived from an EMBL/GenBank/DDBJ whole genome shotgun (WGS) entry which is preliminary data.</text>
</comment>
<comment type="similarity">
    <text evidence="2">Belongs to the cytochrome P450 family.</text>
</comment>
<dbReference type="Gene3D" id="1.10.630.10">
    <property type="entry name" value="Cytochrome P450"/>
    <property type="match status" value="1"/>
</dbReference>
<dbReference type="Pfam" id="PF00067">
    <property type="entry name" value="p450"/>
    <property type="match status" value="1"/>
</dbReference>
<dbReference type="CDD" id="cd11041">
    <property type="entry name" value="CYP503A1-like"/>
    <property type="match status" value="1"/>
</dbReference>
<evidence type="ECO:0000256" key="3">
    <source>
        <dbReference type="ARBA" id="ARBA00022723"/>
    </source>
</evidence>
<evidence type="ECO:0000256" key="1">
    <source>
        <dbReference type="ARBA" id="ARBA00001971"/>
    </source>
</evidence>
<organism evidence="9 10">
    <name type="scientific">Schizothecium vesticola</name>
    <dbReference type="NCBI Taxonomy" id="314040"/>
    <lineage>
        <taxon>Eukaryota</taxon>
        <taxon>Fungi</taxon>
        <taxon>Dikarya</taxon>
        <taxon>Ascomycota</taxon>
        <taxon>Pezizomycotina</taxon>
        <taxon>Sordariomycetes</taxon>
        <taxon>Sordariomycetidae</taxon>
        <taxon>Sordariales</taxon>
        <taxon>Schizotheciaceae</taxon>
        <taxon>Schizothecium</taxon>
    </lineage>
</organism>
<keyword evidence="7" id="KW-0349">Heme</keyword>
<keyword evidence="6" id="KW-0503">Monooxygenase</keyword>
<dbReference type="GO" id="GO:0020037">
    <property type="term" value="F:heme binding"/>
    <property type="evidence" value="ECO:0007669"/>
    <property type="project" value="InterPro"/>
</dbReference>
<dbReference type="PRINTS" id="PR00465">
    <property type="entry name" value="EP450IV"/>
</dbReference>
<feature type="binding site" description="axial binding residue" evidence="7">
    <location>
        <position position="461"/>
    </location>
    <ligand>
        <name>heme</name>
        <dbReference type="ChEBI" id="CHEBI:30413"/>
    </ligand>
    <ligandPart>
        <name>Fe</name>
        <dbReference type="ChEBI" id="CHEBI:18248"/>
    </ligandPart>
</feature>
<dbReference type="InterPro" id="IPR001128">
    <property type="entry name" value="Cyt_P450"/>
</dbReference>
<dbReference type="GO" id="GO:0005506">
    <property type="term" value="F:iron ion binding"/>
    <property type="evidence" value="ECO:0007669"/>
    <property type="project" value="InterPro"/>
</dbReference>
<keyword evidence="8" id="KW-0472">Membrane</keyword>